<keyword evidence="2" id="KW-1003">Cell membrane</keyword>
<feature type="transmembrane region" description="Helical" evidence="10">
    <location>
        <begin position="178"/>
        <end position="199"/>
    </location>
</feature>
<feature type="domain" description="Major facilitator superfamily (MFS) profile" evidence="11">
    <location>
        <begin position="28"/>
        <end position="454"/>
    </location>
</feature>
<evidence type="ECO:0000313" key="12">
    <source>
        <dbReference type="EMBL" id="ABM01870.1"/>
    </source>
</evidence>
<organism evidence="12">
    <name type="scientific">Nilaparvata lugens</name>
    <name type="common">Brown planthopper</name>
    <dbReference type="NCBI Taxonomy" id="108931"/>
    <lineage>
        <taxon>Eukaryota</taxon>
        <taxon>Metazoa</taxon>
        <taxon>Ecdysozoa</taxon>
        <taxon>Arthropoda</taxon>
        <taxon>Hexapoda</taxon>
        <taxon>Insecta</taxon>
        <taxon>Pterygota</taxon>
        <taxon>Neoptera</taxon>
        <taxon>Paraneoptera</taxon>
        <taxon>Hemiptera</taxon>
        <taxon>Auchenorrhyncha</taxon>
        <taxon>Fulgoroidea</taxon>
        <taxon>Delphacidae</taxon>
        <taxon>Delphacinae</taxon>
        <taxon>Nilaparvata</taxon>
    </lineage>
</organism>
<proteinExistence type="evidence at transcript level"/>
<reference evidence="12" key="2">
    <citation type="journal article" date="2007" name="Insect Biochem. Mol. Biol.">
        <title>Functional expression and characterisation of a gut facilitative glucose transporter, NlHT1, from the phloem-feeding insect Nilaparvata lugens (rice brown planthopper).</title>
        <authorList>
            <person name="Price D.R."/>
            <person name="Wilkinson H.S."/>
            <person name="Gatehouse J.A."/>
        </authorList>
    </citation>
    <scope>NUCLEOTIDE SEQUENCE</scope>
</reference>
<dbReference type="SUPFAM" id="SSF103473">
    <property type="entry name" value="MFS general substrate transporter"/>
    <property type="match status" value="1"/>
</dbReference>
<keyword evidence="4 10" id="KW-1133">Transmembrane helix</keyword>
<accession>A5Y0C3</accession>
<dbReference type="PROSITE" id="PS00217">
    <property type="entry name" value="SUGAR_TRANSPORT_2"/>
    <property type="match status" value="1"/>
</dbReference>
<evidence type="ECO:0000256" key="4">
    <source>
        <dbReference type="ARBA" id="ARBA00022989"/>
    </source>
</evidence>
<feature type="transmembrane region" description="Helical" evidence="10">
    <location>
        <begin position="328"/>
        <end position="350"/>
    </location>
</feature>
<protein>
    <submittedName>
        <fullName evidence="12">Facilitative hexose transporter 1</fullName>
    </submittedName>
</protein>
<dbReference type="InterPro" id="IPR005828">
    <property type="entry name" value="MFS_sugar_transport-like"/>
</dbReference>
<evidence type="ECO:0000256" key="10">
    <source>
        <dbReference type="SAM" id="Phobius"/>
    </source>
</evidence>
<evidence type="ECO:0000256" key="2">
    <source>
        <dbReference type="ARBA" id="ARBA00022475"/>
    </source>
</evidence>
<feature type="transmembrane region" description="Helical" evidence="10">
    <location>
        <begin position="362"/>
        <end position="388"/>
    </location>
</feature>
<dbReference type="AlphaFoldDB" id="A5Y0C3"/>
<dbReference type="PRINTS" id="PR00171">
    <property type="entry name" value="SUGRTRNSPORT"/>
</dbReference>
<feature type="transmembrane region" description="Helical" evidence="10">
    <location>
        <begin position="400"/>
        <end position="420"/>
    </location>
</feature>
<dbReference type="CDD" id="cd17358">
    <property type="entry name" value="MFS_GLUT6_8_Class3_like"/>
    <property type="match status" value="1"/>
</dbReference>
<keyword evidence="6" id="KW-0325">Glycoprotein</keyword>
<evidence type="ECO:0000256" key="1">
    <source>
        <dbReference type="ARBA" id="ARBA00004651"/>
    </source>
</evidence>
<comment type="similarity">
    <text evidence="7">Belongs to the major facilitator superfamily. Sugar transporter (TC 2.A.1.1) family. Trehalose transporter subfamily.</text>
</comment>
<comment type="subcellular location">
    <subcellularLocation>
        <location evidence="1">Cell membrane</location>
        <topology evidence="1">Multi-pass membrane protein</topology>
    </subcellularLocation>
</comment>
<evidence type="ECO:0000256" key="9">
    <source>
        <dbReference type="SAM" id="MobiDB-lite"/>
    </source>
</evidence>
<dbReference type="Gene3D" id="1.20.1250.20">
    <property type="entry name" value="MFS general substrate transporter like domains"/>
    <property type="match status" value="1"/>
</dbReference>
<evidence type="ECO:0000256" key="6">
    <source>
        <dbReference type="ARBA" id="ARBA00023180"/>
    </source>
</evidence>
<dbReference type="InterPro" id="IPR005829">
    <property type="entry name" value="Sugar_transporter_CS"/>
</dbReference>
<dbReference type="InterPro" id="IPR020846">
    <property type="entry name" value="MFS_dom"/>
</dbReference>
<dbReference type="NCBIfam" id="TIGR00879">
    <property type="entry name" value="SP"/>
    <property type="match status" value="1"/>
</dbReference>
<evidence type="ECO:0000256" key="8">
    <source>
        <dbReference type="RuleBase" id="RU003346"/>
    </source>
</evidence>
<keyword evidence="5 10" id="KW-0472">Membrane</keyword>
<dbReference type="InterPro" id="IPR003663">
    <property type="entry name" value="Sugar/inositol_transpt"/>
</dbReference>
<dbReference type="InterPro" id="IPR050549">
    <property type="entry name" value="MFS_Trehalose_Transporter"/>
</dbReference>
<keyword evidence="8" id="KW-0813">Transport</keyword>
<sequence>MSTKATTVSAQTLVSTAVPAAKLPQYVAALIATIGGFCLGTVLGWTSPVLTSLSDYYGFEVNVDSQAWIGSIMAIGAMVGGLPMSWMLDTFGRKSTIIILTVPTVAAWMMIIFAPSVTVICIARFILGFTTGAYAVAVPLYTSEISENEIRGTLGTYFQLQLTIGITSAYILGSLLPIFWMTMVCGCIPVVLALAMLIIPETPTYYLKKFRVDEARKALQWFRGSHYDVEPELMLLKANLDQMEAERVPFTQAFVTTPAKRGLVVGLGVMFFQQVQVESMLSYSTPESIFKAAGSSMSPSLQTIIVGLIMVVMTWVATLAIDRAGRRPLLLISASIMAICTAILGVYFLLLEKTPDFAKTIGSVPIVSLSIFIIVFSLGFGPIPWMFMSEIFPPQIKGPACSIACFFNWFSVFMVTKFFGDLQSKFGSYGTFWIFSGISIAGTFFVLNLVPETKGKSMEEIQKELGATPQMTPEDRMENGQKPAKF</sequence>
<feature type="transmembrane region" description="Helical" evidence="10">
    <location>
        <begin position="95"/>
        <end position="116"/>
    </location>
</feature>
<dbReference type="InterPro" id="IPR044775">
    <property type="entry name" value="MFS_ERD6/Tret1-like"/>
</dbReference>
<feature type="transmembrane region" description="Helical" evidence="10">
    <location>
        <begin position="301"/>
        <end position="321"/>
    </location>
</feature>
<dbReference type="OrthoDB" id="6612291at2759"/>
<dbReference type="PANTHER" id="PTHR48021:SF1">
    <property type="entry name" value="GH07001P-RELATED"/>
    <property type="match status" value="1"/>
</dbReference>
<evidence type="ECO:0000256" key="7">
    <source>
        <dbReference type="ARBA" id="ARBA00024348"/>
    </source>
</evidence>
<dbReference type="GO" id="GO:0005886">
    <property type="term" value="C:plasma membrane"/>
    <property type="evidence" value="ECO:0007669"/>
    <property type="project" value="UniProtKB-SubCell"/>
</dbReference>
<feature type="transmembrane region" description="Helical" evidence="10">
    <location>
        <begin position="122"/>
        <end position="142"/>
    </location>
</feature>
<name>A5Y0C3_NILLU</name>
<dbReference type="GO" id="GO:0051119">
    <property type="term" value="F:sugar transmembrane transporter activity"/>
    <property type="evidence" value="ECO:0007669"/>
    <property type="project" value="InterPro"/>
</dbReference>
<gene>
    <name evidence="12" type="primary">HT1</name>
</gene>
<evidence type="ECO:0000256" key="3">
    <source>
        <dbReference type="ARBA" id="ARBA00022692"/>
    </source>
</evidence>
<dbReference type="PROSITE" id="PS50850">
    <property type="entry name" value="MFS"/>
    <property type="match status" value="1"/>
</dbReference>
<feature type="transmembrane region" description="Helical" evidence="10">
    <location>
        <begin position="262"/>
        <end position="281"/>
    </location>
</feature>
<feature type="transmembrane region" description="Helical" evidence="10">
    <location>
        <begin position="26"/>
        <end position="47"/>
    </location>
</feature>
<dbReference type="EMBL" id="EF028238">
    <property type="protein sequence ID" value="ABM01870.1"/>
    <property type="molecule type" value="mRNA"/>
</dbReference>
<dbReference type="PANTHER" id="PTHR48021">
    <property type="match status" value="1"/>
</dbReference>
<dbReference type="TCDB" id="2.A.1.1.128">
    <property type="family name" value="the major facilitator superfamily (mfs)"/>
</dbReference>
<feature type="transmembrane region" description="Helical" evidence="10">
    <location>
        <begin position="67"/>
        <end position="88"/>
    </location>
</feature>
<feature type="transmembrane region" description="Helical" evidence="10">
    <location>
        <begin position="154"/>
        <end position="172"/>
    </location>
</feature>
<feature type="region of interest" description="Disordered" evidence="9">
    <location>
        <begin position="462"/>
        <end position="486"/>
    </location>
</feature>
<evidence type="ECO:0000256" key="5">
    <source>
        <dbReference type="ARBA" id="ARBA00023136"/>
    </source>
</evidence>
<feature type="transmembrane region" description="Helical" evidence="10">
    <location>
        <begin position="432"/>
        <end position="450"/>
    </location>
</feature>
<dbReference type="InterPro" id="IPR036259">
    <property type="entry name" value="MFS_trans_sf"/>
</dbReference>
<keyword evidence="3 10" id="KW-0812">Transmembrane</keyword>
<evidence type="ECO:0000259" key="11">
    <source>
        <dbReference type="PROSITE" id="PS50850"/>
    </source>
</evidence>
<dbReference type="FunFam" id="1.20.1250.20:FF:000055">
    <property type="entry name" value="Facilitated trehalose transporter Tret1-2 homolog"/>
    <property type="match status" value="1"/>
</dbReference>
<dbReference type="Pfam" id="PF00083">
    <property type="entry name" value="Sugar_tr"/>
    <property type="match status" value="1"/>
</dbReference>
<reference evidence="12" key="1">
    <citation type="submission" date="2006-09" db="EMBL/GenBank/DDBJ databases">
        <authorList>
            <person name="Price D.R.G."/>
            <person name="Wilkinson H.S."/>
            <person name="Gatehouse J.A."/>
        </authorList>
    </citation>
    <scope>NUCLEOTIDE SEQUENCE</scope>
</reference>